<organism evidence="2 3">
    <name type="scientific">Streptomyces diastatochromogenes</name>
    <dbReference type="NCBI Taxonomy" id="42236"/>
    <lineage>
        <taxon>Bacteria</taxon>
        <taxon>Bacillati</taxon>
        <taxon>Actinomycetota</taxon>
        <taxon>Actinomycetes</taxon>
        <taxon>Kitasatosporales</taxon>
        <taxon>Streptomycetaceae</taxon>
        <taxon>Streptomyces</taxon>
    </lineage>
</organism>
<reference evidence="2 3" key="1">
    <citation type="submission" date="2016-07" db="EMBL/GenBank/DDBJ databases">
        <title>Draft genome of Streptomyces diastatochromogenes.</title>
        <authorList>
            <person name="Podduturi R."/>
            <person name="Lukassen M.B."/>
            <person name="Clausen N."/>
            <person name="Nielsen J.L."/>
            <person name="Jorgensen N.O."/>
        </authorList>
    </citation>
    <scope>NUCLEOTIDE SEQUENCE [LARGE SCALE GENOMIC DNA]</scope>
    <source>
        <strain evidence="2 3">DSM 40608</strain>
    </source>
</reference>
<evidence type="ECO:0000313" key="2">
    <source>
        <dbReference type="EMBL" id="OXY89280.1"/>
    </source>
</evidence>
<comment type="caution">
    <text evidence="2">The sequence shown here is derived from an EMBL/GenBank/DDBJ whole genome shotgun (WGS) entry which is preliminary data.</text>
</comment>
<dbReference type="InterPro" id="IPR045446">
    <property type="entry name" value="VMAP-M2"/>
</dbReference>
<evidence type="ECO:0000259" key="1">
    <source>
        <dbReference type="Pfam" id="PF19965"/>
    </source>
</evidence>
<gene>
    <name evidence="2" type="ORF">BEK98_39440</name>
</gene>
<feature type="domain" description="vWA-MoxR associated protein middle region 2" evidence="1">
    <location>
        <begin position="178"/>
        <end position="395"/>
    </location>
</feature>
<sequence>MGTLARLEEAAEGLHTVLTDPALGGCTARPGDHGSLLVSDTLEPDDVRKAVYEAVRRAKADGAVLVVALLGHGFTPPQQTDLHYMVAQSTTRSTMSAVNVRQLLAVAADEPGVEGVIALIDTCHAAGAAPDAGGIAGGVRAGRTRLSVLTASASDQAARGMRLTFALIDVLREGLNGAGAMVFADTRLTEELRGRIVGQVVGRFEYDNDPFALDGLWLARNVRSATAGGGGVVGLVGRQDLEEAVTLWRANVRLPERLTLGELDDLHRFAQQGRIEGPTDSRWQARVIEMVGTLLECARTVTLLNKVLAEVLTSDLLREARQLSGLPHEAEGTELLRDLVEYAALRARKLHTPPWQAPARLLAALAHLSEADDVIPRLRPWAQEHGVVTAFNDALTEFAQLRRQGELRLVLSLAGALTDWPEEVDAWLVGSGEKLPVHERFRCEPADRPGVGRAMGRALAWARGRLPDPEQLVHVDVAAPVHLLARWHPEEAKVGRHLLGVNSTVVVRWSGRMDPAEENAEMNDAARRALRRMTACGAVPVEWIDATVLGDRQGLEQSLMTGRYDTAVGIDHHPETLQDVLEELLPYAPIILWPRPEARAGDGTLRALVDQHWHSLPNGFAPAYRHRWAREHAGCVTCLGEVRAVWHDEAWLEFCRPFENRVVAGLEEEV</sequence>
<dbReference type="Proteomes" id="UP000215483">
    <property type="component" value="Unassembled WGS sequence"/>
</dbReference>
<dbReference type="AlphaFoldDB" id="A0A233S0W1"/>
<evidence type="ECO:0000313" key="3">
    <source>
        <dbReference type="Proteomes" id="UP000215483"/>
    </source>
</evidence>
<proteinExistence type="predicted"/>
<dbReference type="OrthoDB" id="3904028at2"/>
<dbReference type="Pfam" id="PF19965">
    <property type="entry name" value="VMAP-M2"/>
    <property type="match status" value="1"/>
</dbReference>
<protein>
    <recommendedName>
        <fullName evidence="1">vWA-MoxR associated protein middle region 2 domain-containing protein</fullName>
    </recommendedName>
</protein>
<dbReference type="EMBL" id="MCGQ01000048">
    <property type="protein sequence ID" value="OXY89280.1"/>
    <property type="molecule type" value="Genomic_DNA"/>
</dbReference>
<name>A0A233S0W1_STRDA</name>
<keyword evidence="3" id="KW-1185">Reference proteome</keyword>
<accession>A0A233S0W1</accession>